<sequence length="162" mass="18662">MQVYLAGDMLSEGQQLRRTYEKEKIEALGFKVYNPSDDESINDKKNAKQDNLAERIVENDTRGISESHILVFDYLPHAQGTLTELGYVQAILREMKREVYNPPLVFVQCTDIRQGNGHIPTESDRFEFSINQYVYGVILEVTEGRGIQSFEEILETLKEIQN</sequence>
<name>A0A2H4J2I8_9CAUD</name>
<dbReference type="InterPro" id="IPR007710">
    <property type="entry name" value="Nucleoside_deoxyribTrfase"/>
</dbReference>
<proteinExistence type="predicted"/>
<gene>
    <name evidence="1" type="ORF">9S3_50</name>
</gene>
<evidence type="ECO:0008006" key="2">
    <source>
        <dbReference type="Google" id="ProtNLM"/>
    </source>
</evidence>
<reference evidence="1" key="1">
    <citation type="submission" date="2017-06" db="EMBL/GenBank/DDBJ databases">
        <title>Novel phages from South African skin metaviromes.</title>
        <authorList>
            <person name="van Zyl L.J."/>
            <person name="Abrahams Y."/>
            <person name="Stander E.A."/>
            <person name="Kirby B.M."/>
            <person name="Clavaud C."/>
            <person name="Farcet C."/>
            <person name="Breton L."/>
            <person name="Trindade M.I."/>
        </authorList>
    </citation>
    <scope>NUCLEOTIDE SEQUENCE</scope>
</reference>
<protein>
    <recommendedName>
        <fullName evidence="2">Nucleoside 2-deoxyribosyltransferase</fullName>
    </recommendedName>
</protein>
<dbReference type="EMBL" id="MF417888">
    <property type="protein sequence ID" value="ASN69302.1"/>
    <property type="molecule type" value="Genomic_DNA"/>
</dbReference>
<organism evidence="1">
    <name type="scientific">uncultured Caudovirales phage</name>
    <dbReference type="NCBI Taxonomy" id="2100421"/>
    <lineage>
        <taxon>Viruses</taxon>
        <taxon>Duplodnaviria</taxon>
        <taxon>Heunggongvirae</taxon>
        <taxon>Uroviricota</taxon>
        <taxon>Caudoviricetes</taxon>
        <taxon>Peduoviridae</taxon>
        <taxon>Maltschvirus</taxon>
        <taxon>Maltschvirus maltsch</taxon>
    </lineage>
</organism>
<dbReference type="SUPFAM" id="SSF52309">
    <property type="entry name" value="N-(deoxy)ribosyltransferase-like"/>
    <property type="match status" value="1"/>
</dbReference>
<accession>A0A2H4J2I8</accession>
<dbReference type="Gene3D" id="3.40.50.450">
    <property type="match status" value="1"/>
</dbReference>
<evidence type="ECO:0000313" key="1">
    <source>
        <dbReference type="EMBL" id="ASN69302.1"/>
    </source>
</evidence>
<dbReference type="Pfam" id="PF05014">
    <property type="entry name" value="Nuc_deoxyrib_tr"/>
    <property type="match status" value="1"/>
</dbReference>